<evidence type="ECO:0000313" key="2">
    <source>
        <dbReference type="EMBL" id="BES83848.1"/>
    </source>
</evidence>
<dbReference type="KEGG" id="parl:PEC302110_09450"/>
<keyword evidence="1" id="KW-0472">Membrane</keyword>
<keyword evidence="3" id="KW-1185">Reference proteome</keyword>
<accession>A0AAN0MKB0</accession>
<evidence type="ECO:0000256" key="1">
    <source>
        <dbReference type="SAM" id="Phobius"/>
    </source>
</evidence>
<organism evidence="2 3">
    <name type="scientific">Pectobacterium araliae</name>
    <dbReference type="NCBI Taxonomy" id="3073862"/>
    <lineage>
        <taxon>Bacteria</taxon>
        <taxon>Pseudomonadati</taxon>
        <taxon>Pseudomonadota</taxon>
        <taxon>Gammaproteobacteria</taxon>
        <taxon>Enterobacterales</taxon>
        <taxon>Pectobacteriaceae</taxon>
        <taxon>Pectobacterium</taxon>
    </lineage>
</organism>
<sequence length="75" mass="8874">MKKIILFIIISILYIIFLFEMVFNYLPEKTYLFVAKLTNPFHIIDSSLDSLIIFLVLIALFFSWLTTKLIVKKIT</sequence>
<gene>
    <name evidence="2" type="ORF">PEC302110_09450</name>
</gene>
<dbReference type="AlphaFoldDB" id="A0AAN0MKB0"/>
<evidence type="ECO:0000313" key="3">
    <source>
        <dbReference type="Proteomes" id="UP001377830"/>
    </source>
</evidence>
<name>A0AAN0MKB0_9GAMM</name>
<keyword evidence="1" id="KW-0812">Transmembrane</keyword>
<feature type="transmembrane region" description="Helical" evidence="1">
    <location>
        <begin position="5"/>
        <end position="26"/>
    </location>
</feature>
<proteinExistence type="predicted"/>
<protein>
    <submittedName>
        <fullName evidence="2">Uncharacterized protein</fullName>
    </submittedName>
</protein>
<keyword evidence="1" id="KW-1133">Transmembrane helix</keyword>
<feature type="transmembrane region" description="Helical" evidence="1">
    <location>
        <begin position="46"/>
        <end position="65"/>
    </location>
</feature>
<reference evidence="3" key="1">
    <citation type="journal article" date="2024" name="Int. J. Syst. Evol. Microbiol.">
        <title>Pectobacterium araliae sp. nov., a pathogen causing bacterial soft rot of Japanese angelica tree in Japan.</title>
        <authorList>
            <person name="Sawada H."/>
            <person name="Someya N."/>
            <person name="Morohoshi T."/>
            <person name="Ono M."/>
            <person name="Satou M."/>
        </authorList>
    </citation>
    <scope>NUCLEOTIDE SEQUENCE [LARGE SCALE GENOMIC DNA]</scope>
    <source>
        <strain evidence="3">MAFF 302110</strain>
    </source>
</reference>
<dbReference type="Proteomes" id="UP001377830">
    <property type="component" value="Chromosome"/>
</dbReference>
<dbReference type="EMBL" id="AP028908">
    <property type="protein sequence ID" value="BES83848.1"/>
    <property type="molecule type" value="Genomic_DNA"/>
</dbReference>